<comment type="catalytic activity">
    <reaction evidence="8 10">
        <text>D-alanyl-D-alanine + UDP-N-acetyl-alpha-D-muramoyl-L-alanyl-gamma-D-glutamyl-meso-2,6-diaminopimelate + ATP = UDP-N-acetyl-alpha-D-muramoyl-L-alanyl-gamma-D-glutamyl-meso-2,6-diaminopimeloyl-D-alanyl-D-alanine + ADP + phosphate + H(+)</text>
        <dbReference type="Rhea" id="RHEA:28374"/>
        <dbReference type="ChEBI" id="CHEBI:15378"/>
        <dbReference type="ChEBI" id="CHEBI:30616"/>
        <dbReference type="ChEBI" id="CHEBI:43474"/>
        <dbReference type="ChEBI" id="CHEBI:57822"/>
        <dbReference type="ChEBI" id="CHEBI:61386"/>
        <dbReference type="ChEBI" id="CHEBI:83905"/>
        <dbReference type="ChEBI" id="CHEBI:456216"/>
        <dbReference type="EC" id="6.3.2.10"/>
    </reaction>
</comment>
<dbReference type="GO" id="GO:0005737">
    <property type="term" value="C:cytoplasm"/>
    <property type="evidence" value="ECO:0007669"/>
    <property type="project" value="UniProtKB-SubCell"/>
</dbReference>
<feature type="binding site" evidence="7">
    <location>
        <begin position="430"/>
        <end position="433"/>
    </location>
    <ligand>
        <name>meso-2,6-diaminopimelate</name>
        <dbReference type="ChEBI" id="CHEBI:57791"/>
    </ligand>
</feature>
<dbReference type="SUPFAM" id="SSF53623">
    <property type="entry name" value="MurD-like peptide ligases, catalytic domain"/>
    <property type="match status" value="2"/>
</dbReference>
<evidence type="ECO:0000256" key="4">
    <source>
        <dbReference type="ARBA" id="ARBA00022984"/>
    </source>
</evidence>
<comment type="function">
    <text evidence="8 10">Involved in cell wall formation. Catalyzes the final step in the synthesis of UDP-N-acetylmuramoyl-pentapeptide, the precursor of murein.</text>
</comment>
<keyword evidence="2 8" id="KW-0132">Cell division</keyword>
<protein>
    <recommendedName>
        <fullName evidence="7 8">Multifunctional fusion protein</fullName>
    </recommendedName>
    <domain>
        <recommendedName>
            <fullName evidence="7">UDP-N-acetylmuramoyl-L-alanyl-D-glutamate--2,6-diaminopimelate ligase</fullName>
            <ecNumber evidence="7">6.3.2.13</ecNumber>
        </recommendedName>
        <alternativeName>
            <fullName evidence="7">Meso-A2pm-adding enzyme</fullName>
        </alternativeName>
        <alternativeName>
            <fullName evidence="7">Meso-diaminopimelate-adding enzyme</fullName>
        </alternativeName>
        <alternativeName>
            <fullName evidence="7">UDP-MurNAc-L-Ala-D-Glu:meso-diaminopimelate ligase</fullName>
        </alternativeName>
        <alternativeName>
            <fullName evidence="7">UDP-MurNAc-tripeptide synthetase</fullName>
        </alternativeName>
        <alternativeName>
            <fullName evidence="7">UDP-N-acetylmuramyl-tripeptide synthetase</fullName>
        </alternativeName>
    </domain>
    <domain>
        <recommendedName>
            <fullName evidence="8">UDP-N-acetylmuramoyl-tripeptide--D-alanyl-D-alanine ligase</fullName>
            <ecNumber evidence="8">6.3.2.10</ecNumber>
        </recommendedName>
        <alternativeName>
            <fullName evidence="8">D-alanyl-D-alanine-adding enzyme</fullName>
        </alternativeName>
    </domain>
</protein>
<comment type="cofactor">
    <cofactor evidence="7">
        <name>Mg(2+)</name>
        <dbReference type="ChEBI" id="CHEBI:18420"/>
    </cofactor>
</comment>
<dbReference type="NCBIfam" id="TIGR01085">
    <property type="entry name" value="murE"/>
    <property type="match status" value="1"/>
</dbReference>
<dbReference type="GO" id="GO:0071555">
    <property type="term" value="P:cell wall organization"/>
    <property type="evidence" value="ECO:0007669"/>
    <property type="project" value="UniProtKB-KW"/>
</dbReference>
<feature type="domain" description="Mur ligase central" evidence="13">
    <location>
        <begin position="115"/>
        <end position="330"/>
    </location>
</feature>
<dbReference type="STRING" id="1121409.SAMN02745124_03411"/>
<dbReference type="Pfam" id="PF01225">
    <property type="entry name" value="Mur_ligase"/>
    <property type="match status" value="2"/>
</dbReference>
<feature type="domain" description="Mur ligase N-terminal catalytic" evidence="11">
    <location>
        <begin position="552"/>
        <end position="622"/>
    </location>
</feature>
<comment type="similarity">
    <text evidence="8">Belongs to the MurCDEF family. MurF subfamily.</text>
</comment>
<dbReference type="PANTHER" id="PTHR23135:SF4">
    <property type="entry name" value="UDP-N-ACETYLMURAMOYL-L-ALANYL-D-GLUTAMATE--2,6-DIAMINOPIMELATE LIGASE MURE HOMOLOG, CHLOROPLASTIC"/>
    <property type="match status" value="1"/>
</dbReference>
<comment type="PTM">
    <text evidence="7">Carboxylation is probably crucial for Mg(2+) binding and, consequently, for the gamma-phosphate positioning of ATP.</text>
</comment>
<feature type="short sequence motif" description="Meso-diaminopimelate recognition motif" evidence="7">
    <location>
        <begin position="430"/>
        <end position="433"/>
    </location>
</feature>
<evidence type="ECO:0000256" key="3">
    <source>
        <dbReference type="ARBA" id="ARBA00022960"/>
    </source>
</evidence>
<evidence type="ECO:0000256" key="10">
    <source>
        <dbReference type="RuleBase" id="RU004136"/>
    </source>
</evidence>
<dbReference type="InterPro" id="IPR005863">
    <property type="entry name" value="UDP-N-AcMur_synth"/>
</dbReference>
<evidence type="ECO:0000259" key="13">
    <source>
        <dbReference type="Pfam" id="PF08245"/>
    </source>
</evidence>
<dbReference type="HAMAP" id="MF_02019">
    <property type="entry name" value="MurF"/>
    <property type="match status" value="1"/>
</dbReference>
<evidence type="ECO:0000256" key="8">
    <source>
        <dbReference type="HAMAP-Rule" id="MF_02019"/>
    </source>
</evidence>
<dbReference type="InterPro" id="IPR004101">
    <property type="entry name" value="Mur_ligase_C"/>
</dbReference>
<comment type="caution">
    <text evidence="7">Lacks conserved residue(s) required for the propagation of feature annotation.</text>
</comment>
<feature type="binding site" evidence="7">
    <location>
        <position position="197"/>
    </location>
    <ligand>
        <name>UDP-N-acetyl-alpha-D-muramoyl-L-alanyl-D-glutamate</name>
        <dbReference type="ChEBI" id="CHEBI:83900"/>
    </ligand>
</feature>
<dbReference type="UniPathway" id="UPA00219"/>
<dbReference type="AlphaFoldDB" id="A0A1M5XY54"/>
<dbReference type="Gene3D" id="3.40.1190.10">
    <property type="entry name" value="Mur-like, catalytic domain"/>
    <property type="match status" value="2"/>
</dbReference>
<sequence>MHLSELIEGIDYRCRSRRGPEGLVIRGISADSRRIGPAHLFIALSGGASDGHRFIAEALHAGAVAVLVDREDLLGHDQLIADTCILVVDDARLTLGILAARFYGNPAESLTLIGITGTNGKTTVSYLLEHALNQAALKVGVIGTVEYRYRGEDGGLIRYPAPFTTPDPLQLHRILREMVDGGVTHVVMEVSSHALQQQRLGPLDCALAVFTNLSQDHLDYHPSMEEYWSAKALLFERHLHAGAYVVVVLPEDRQSPQAGWAERVLARCRTLPVQLLTCGGDAAQIRLLESHSTLAGSEMVYRGLQGVQRSLSSPLVGRFNMDNLLAALTALTAMGFDEETAGRLLSSAPGAPGRLQRIEMAERPGGQPTVFVDYAHTPDALANVLATLAGVPHRTLYCLVGCGGDRDRSKRPLMGGIAATLSDVTIVTDDNPRSEEPASIRSLVLAGARDSGVPIHDPDWLTRRGEAGKGCVEIGDRHAAIELAVAVAGPGDIVLIAGKGHERYQITAAGKRFFDDCLVASEAGMLWDTATLAAAVDGRLVRDVDRPSRRFSTISTDSRTIGGQDVFVALSGETHDGHEYLIQAVTNGAGCLVVADARRASGLPAACIEVADTLTALGDLANWRRKAVQRLHNPVVVGLTGSCGKTTVKEMTAAIFSCRWPDRVDRPPGRVLKTKGNFNNLVGLPLSLLPLTTRHRAAVLEMGMNRPGEIARLTEIADPDIACITNIHGAHLEGLGSIDGVARAKGELFDTVDRRAVLIVNLDDERVIACARRHDRVTVGFSVQPGRRPVDALVWAADSVADGAGLLTFRLHVGKQQARLTIRAPGLHNAANACAAAAIAHAAGIDLACIVAGLESFRSGANRMQAVQTHGGIQILNDSYNANPASMSSALETLARLASARRAALLGDMLELGADAPGLHEAVGLQAARLGINYLGLVGGFAEDMKRGALAGGMHDEDIVVLQSRERAVDWLSELVHSARLQTGDWVLVKASRGIALDTVVEAFVDRCQQDNP</sequence>
<dbReference type="InterPro" id="IPR000713">
    <property type="entry name" value="Mur_ligase_N"/>
</dbReference>
<comment type="catalytic activity">
    <reaction evidence="7">
        <text>UDP-N-acetyl-alpha-D-muramoyl-L-alanyl-D-glutamate + meso-2,6-diaminopimelate + ATP = UDP-N-acetyl-alpha-D-muramoyl-L-alanyl-gamma-D-glutamyl-meso-2,6-diaminopimelate + ADP + phosphate + H(+)</text>
        <dbReference type="Rhea" id="RHEA:23676"/>
        <dbReference type="ChEBI" id="CHEBI:15378"/>
        <dbReference type="ChEBI" id="CHEBI:30616"/>
        <dbReference type="ChEBI" id="CHEBI:43474"/>
        <dbReference type="ChEBI" id="CHEBI:57791"/>
        <dbReference type="ChEBI" id="CHEBI:83900"/>
        <dbReference type="ChEBI" id="CHEBI:83905"/>
        <dbReference type="ChEBI" id="CHEBI:456216"/>
        <dbReference type="EC" id="6.3.2.13"/>
    </reaction>
</comment>
<name>A0A1M5XY54_9BACT</name>
<keyword evidence="4 8" id="KW-0573">Peptidoglycan synthesis</keyword>
<comment type="subcellular location">
    <subcellularLocation>
        <location evidence="8 9">Cytoplasm</location>
    </subcellularLocation>
</comment>
<keyword evidence="8 14" id="KW-0436">Ligase</keyword>
<evidence type="ECO:0000259" key="11">
    <source>
        <dbReference type="Pfam" id="PF01225"/>
    </source>
</evidence>
<keyword evidence="3 8" id="KW-0133">Cell shape</keyword>
<feature type="binding site" evidence="7">
    <location>
        <position position="406"/>
    </location>
    <ligand>
        <name>meso-2,6-diaminopimelate</name>
        <dbReference type="ChEBI" id="CHEBI:57791"/>
    </ligand>
</feature>
<dbReference type="InterPro" id="IPR013221">
    <property type="entry name" value="Mur_ligase_cen"/>
</dbReference>
<comment type="pathway">
    <text evidence="8 9">Cell wall biogenesis; peptidoglycan biosynthesis.</text>
</comment>
<feature type="binding site" evidence="7">
    <location>
        <position position="199"/>
    </location>
    <ligand>
        <name>UDP-N-acetyl-alpha-D-muramoyl-L-alanyl-D-glutamate</name>
        <dbReference type="ChEBI" id="CHEBI:83900"/>
    </ligand>
</feature>
<evidence type="ECO:0000256" key="6">
    <source>
        <dbReference type="ARBA" id="ARBA00023316"/>
    </source>
</evidence>
<evidence type="ECO:0000256" key="9">
    <source>
        <dbReference type="RuleBase" id="RU004135"/>
    </source>
</evidence>
<feature type="domain" description="Mur ligase C-terminal" evidence="12">
    <location>
        <begin position="356"/>
        <end position="500"/>
    </location>
</feature>
<dbReference type="InterPro" id="IPR035911">
    <property type="entry name" value="MurE/MurF_N"/>
</dbReference>
<comment type="similarity">
    <text evidence="1 7">Belongs to the MurCDEF family. MurE subfamily.</text>
</comment>
<keyword evidence="8" id="KW-0547">Nucleotide-binding</keyword>
<accession>A0A1M5XY54</accession>
<dbReference type="GO" id="GO:0008765">
    <property type="term" value="F:UDP-N-acetylmuramoylalanyl-D-glutamate-2,6-diaminopimelate ligase activity"/>
    <property type="evidence" value="ECO:0007669"/>
    <property type="project" value="UniProtKB-UniRule"/>
</dbReference>
<dbReference type="InterPro" id="IPR036615">
    <property type="entry name" value="Mur_ligase_C_dom_sf"/>
</dbReference>
<dbReference type="InterPro" id="IPR036565">
    <property type="entry name" value="Mur-like_cat_sf"/>
</dbReference>
<keyword evidence="5 8" id="KW-0131">Cell cycle</keyword>
<evidence type="ECO:0000259" key="12">
    <source>
        <dbReference type="Pfam" id="PF02875"/>
    </source>
</evidence>
<dbReference type="HAMAP" id="MF_00208">
    <property type="entry name" value="MurE"/>
    <property type="match status" value="1"/>
</dbReference>
<feature type="binding site" evidence="8">
    <location>
        <begin position="641"/>
        <end position="647"/>
    </location>
    <ligand>
        <name>ATP</name>
        <dbReference type="ChEBI" id="CHEBI:30616"/>
    </ligand>
</feature>
<feature type="binding site" evidence="7">
    <location>
        <position position="32"/>
    </location>
    <ligand>
        <name>UDP-N-acetyl-alpha-D-muramoyl-L-alanyl-D-glutamate</name>
        <dbReference type="ChEBI" id="CHEBI:83900"/>
    </ligand>
</feature>
<reference evidence="14 15" key="1">
    <citation type="submission" date="2016-11" db="EMBL/GenBank/DDBJ databases">
        <authorList>
            <person name="Jaros S."/>
            <person name="Januszkiewicz K."/>
            <person name="Wedrychowicz H."/>
        </authorList>
    </citation>
    <scope>NUCLEOTIDE SEQUENCE [LARGE SCALE GENOMIC DNA]</scope>
    <source>
        <strain evidence="14 15">DSM 9705</strain>
    </source>
</reference>
<feature type="binding site" evidence="7">
    <location>
        <begin position="164"/>
        <end position="165"/>
    </location>
    <ligand>
        <name>UDP-N-acetyl-alpha-D-muramoyl-L-alanyl-D-glutamate</name>
        <dbReference type="ChEBI" id="CHEBI:83900"/>
    </ligand>
</feature>
<feature type="binding site" evidence="7">
    <location>
        <position position="191"/>
    </location>
    <ligand>
        <name>UDP-N-acetyl-alpha-D-muramoyl-L-alanyl-D-glutamate</name>
        <dbReference type="ChEBI" id="CHEBI:83900"/>
    </ligand>
</feature>
<feature type="binding site" evidence="7">
    <location>
        <position position="502"/>
    </location>
    <ligand>
        <name>meso-2,6-diaminopimelate</name>
        <dbReference type="ChEBI" id="CHEBI:57791"/>
    </ligand>
</feature>
<dbReference type="GO" id="GO:0008766">
    <property type="term" value="F:UDP-N-acetylmuramoylalanyl-D-glutamyl-2,6-diaminopimelate-D-alanyl-D-alanine ligase activity"/>
    <property type="evidence" value="ECO:0007669"/>
    <property type="project" value="RHEA"/>
</dbReference>
<keyword evidence="15" id="KW-1185">Reference proteome</keyword>
<proteinExistence type="inferred from homology"/>
<dbReference type="Gene3D" id="3.90.190.20">
    <property type="entry name" value="Mur ligase, C-terminal domain"/>
    <property type="match status" value="2"/>
</dbReference>
<dbReference type="EC" id="6.3.2.10" evidence="8"/>
<feature type="domain" description="Mur ligase C-terminal" evidence="12">
    <location>
        <begin position="862"/>
        <end position="993"/>
    </location>
</feature>
<evidence type="ECO:0000256" key="7">
    <source>
        <dbReference type="HAMAP-Rule" id="MF_00208"/>
    </source>
</evidence>
<feature type="binding site" evidence="7">
    <location>
        <begin position="117"/>
        <end position="123"/>
    </location>
    <ligand>
        <name>ATP</name>
        <dbReference type="ChEBI" id="CHEBI:30616"/>
    </ligand>
</feature>
<keyword evidence="8" id="KW-0067">ATP-binding</keyword>
<feature type="domain" description="Mur ligase N-terminal catalytic" evidence="11">
    <location>
        <begin position="25"/>
        <end position="103"/>
    </location>
</feature>
<dbReference type="PANTHER" id="PTHR23135">
    <property type="entry name" value="MUR LIGASE FAMILY MEMBER"/>
    <property type="match status" value="1"/>
</dbReference>
<evidence type="ECO:0000313" key="14">
    <source>
        <dbReference type="EMBL" id="SHI04183.1"/>
    </source>
</evidence>
<dbReference type="EC" id="6.3.2.13" evidence="7"/>
<keyword evidence="8" id="KW-0963">Cytoplasm</keyword>
<keyword evidence="6 8" id="KW-0961">Cell wall biogenesis/degradation</keyword>
<evidence type="ECO:0000256" key="5">
    <source>
        <dbReference type="ARBA" id="ARBA00023306"/>
    </source>
</evidence>
<dbReference type="GO" id="GO:0005524">
    <property type="term" value="F:ATP binding"/>
    <property type="evidence" value="ECO:0007669"/>
    <property type="project" value="UniProtKB-UniRule"/>
</dbReference>
<dbReference type="GO" id="GO:0051301">
    <property type="term" value="P:cell division"/>
    <property type="evidence" value="ECO:0007669"/>
    <property type="project" value="UniProtKB-KW"/>
</dbReference>
<dbReference type="Gene3D" id="3.40.1390.10">
    <property type="entry name" value="MurE/MurF, N-terminal domain"/>
    <property type="match status" value="2"/>
</dbReference>
<evidence type="ECO:0000256" key="2">
    <source>
        <dbReference type="ARBA" id="ARBA00022618"/>
    </source>
</evidence>
<comment type="function">
    <text evidence="7">Catalyzes the addition of meso-diaminopimelic acid to the nucleotide precursor UDP-N-acetylmuramoyl-L-alanyl-D-glutamate (UMAG) in the biosynthesis of bacterial cell-wall peptidoglycan.</text>
</comment>
<gene>
    <name evidence="7" type="primary">murE</name>
    <name evidence="8" type="synonym">murF</name>
    <name evidence="14" type="ORF">SAMN02745124_03411</name>
</gene>
<dbReference type="SUPFAM" id="SSF53244">
    <property type="entry name" value="MurD-like peptide ligases, peptide-binding domain"/>
    <property type="match status" value="2"/>
</dbReference>
<dbReference type="EMBL" id="FQXS01000024">
    <property type="protein sequence ID" value="SHI04183.1"/>
    <property type="molecule type" value="Genomic_DNA"/>
</dbReference>
<organism evidence="14 15">
    <name type="scientific">Desulfofustis glycolicus DSM 9705</name>
    <dbReference type="NCBI Taxonomy" id="1121409"/>
    <lineage>
        <taxon>Bacteria</taxon>
        <taxon>Pseudomonadati</taxon>
        <taxon>Thermodesulfobacteriota</taxon>
        <taxon>Desulfobulbia</taxon>
        <taxon>Desulfobulbales</taxon>
        <taxon>Desulfocapsaceae</taxon>
        <taxon>Desulfofustis</taxon>
    </lineage>
</organism>
<dbReference type="NCBIfam" id="TIGR01143">
    <property type="entry name" value="murF"/>
    <property type="match status" value="1"/>
</dbReference>
<dbReference type="GO" id="GO:0000287">
    <property type="term" value="F:magnesium ion binding"/>
    <property type="evidence" value="ECO:0007669"/>
    <property type="project" value="UniProtKB-UniRule"/>
</dbReference>
<feature type="modified residue" description="N6-carboxylysine" evidence="7">
    <location>
        <position position="231"/>
    </location>
</feature>
<feature type="binding site" evidence="7">
    <location>
        <position position="498"/>
    </location>
    <ligand>
        <name>meso-2,6-diaminopimelate</name>
        <dbReference type="ChEBI" id="CHEBI:57791"/>
    </ligand>
</feature>
<dbReference type="Pfam" id="PF02875">
    <property type="entry name" value="Mur_ligase_C"/>
    <property type="match status" value="2"/>
</dbReference>
<evidence type="ECO:0000256" key="1">
    <source>
        <dbReference type="ARBA" id="ARBA00005898"/>
    </source>
</evidence>
<dbReference type="Proteomes" id="UP000184139">
    <property type="component" value="Unassembled WGS sequence"/>
</dbReference>
<evidence type="ECO:0000313" key="15">
    <source>
        <dbReference type="Proteomes" id="UP000184139"/>
    </source>
</evidence>
<dbReference type="NCBIfam" id="NF001124">
    <property type="entry name" value="PRK00139.1-2"/>
    <property type="match status" value="1"/>
</dbReference>
<dbReference type="NCBIfam" id="NF001126">
    <property type="entry name" value="PRK00139.1-4"/>
    <property type="match status" value="1"/>
</dbReference>
<dbReference type="InterPro" id="IPR005761">
    <property type="entry name" value="UDP-N-AcMur-Glu-dNH2Pim_ligase"/>
</dbReference>
<dbReference type="GO" id="GO:0047480">
    <property type="term" value="F:UDP-N-acetylmuramoyl-tripeptide-D-alanyl-D-alanine ligase activity"/>
    <property type="evidence" value="ECO:0007669"/>
    <property type="project" value="UniProtKB-UniRule"/>
</dbReference>
<dbReference type="SUPFAM" id="SSF63418">
    <property type="entry name" value="MurE/MurF N-terminal domain"/>
    <property type="match status" value="2"/>
</dbReference>
<dbReference type="Pfam" id="PF08245">
    <property type="entry name" value="Mur_ligase_M"/>
    <property type="match status" value="2"/>
</dbReference>
<dbReference type="GO" id="GO:0009252">
    <property type="term" value="P:peptidoglycan biosynthetic process"/>
    <property type="evidence" value="ECO:0007669"/>
    <property type="project" value="UniProtKB-UniRule"/>
</dbReference>
<feature type="domain" description="Mur ligase central" evidence="13">
    <location>
        <begin position="640"/>
        <end position="840"/>
    </location>
</feature>
<dbReference type="GO" id="GO:0008360">
    <property type="term" value="P:regulation of cell shape"/>
    <property type="evidence" value="ECO:0007669"/>
    <property type="project" value="UniProtKB-KW"/>
</dbReference>
<keyword evidence="7" id="KW-0460">Magnesium</keyword>